<dbReference type="PANTHER" id="PTHR15977">
    <property type="entry name" value="CILIA- AND FLAGELLA-ASSOCIATED PROTEIN 46"/>
    <property type="match status" value="1"/>
</dbReference>
<dbReference type="InterPro" id="IPR011990">
    <property type="entry name" value="TPR-like_helical_dom_sf"/>
</dbReference>
<keyword evidence="3" id="KW-1185">Reference proteome</keyword>
<dbReference type="SUPFAM" id="SSF48452">
    <property type="entry name" value="TPR-like"/>
    <property type="match status" value="1"/>
</dbReference>
<accession>A0A7J7JR86</accession>
<reference evidence="2" key="1">
    <citation type="submission" date="2020-06" db="EMBL/GenBank/DDBJ databases">
        <title>Draft genome of Bugula neritina, a colonial animal packing powerful symbionts and potential medicines.</title>
        <authorList>
            <person name="Rayko M."/>
        </authorList>
    </citation>
    <scope>NUCLEOTIDE SEQUENCE [LARGE SCALE GENOMIC DNA]</scope>
    <source>
        <strain evidence="2">Kwan_BN1</strain>
    </source>
</reference>
<feature type="region of interest" description="Disordered" evidence="1">
    <location>
        <begin position="665"/>
        <end position="686"/>
    </location>
</feature>
<comment type="caution">
    <text evidence="2">The sequence shown here is derived from an EMBL/GenBank/DDBJ whole genome shotgun (WGS) entry which is preliminary data.</text>
</comment>
<feature type="region of interest" description="Disordered" evidence="1">
    <location>
        <begin position="257"/>
        <end position="277"/>
    </location>
</feature>
<organism evidence="2 3">
    <name type="scientific">Bugula neritina</name>
    <name type="common">Brown bryozoan</name>
    <name type="synonym">Sertularia neritina</name>
    <dbReference type="NCBI Taxonomy" id="10212"/>
    <lineage>
        <taxon>Eukaryota</taxon>
        <taxon>Metazoa</taxon>
        <taxon>Spiralia</taxon>
        <taxon>Lophotrochozoa</taxon>
        <taxon>Bryozoa</taxon>
        <taxon>Gymnolaemata</taxon>
        <taxon>Cheilostomatida</taxon>
        <taxon>Flustrina</taxon>
        <taxon>Buguloidea</taxon>
        <taxon>Bugulidae</taxon>
        <taxon>Bugula</taxon>
    </lineage>
</organism>
<dbReference type="Proteomes" id="UP000593567">
    <property type="component" value="Unassembled WGS sequence"/>
</dbReference>
<dbReference type="InterPro" id="IPR039586">
    <property type="entry name" value="CFAP46"/>
</dbReference>
<feature type="compositionally biased region" description="Acidic residues" evidence="1">
    <location>
        <begin position="667"/>
        <end position="684"/>
    </location>
</feature>
<feature type="compositionally biased region" description="Basic and acidic residues" evidence="1">
    <location>
        <begin position="74"/>
        <end position="84"/>
    </location>
</feature>
<proteinExistence type="predicted"/>
<evidence type="ECO:0000313" key="3">
    <source>
        <dbReference type="Proteomes" id="UP000593567"/>
    </source>
</evidence>
<gene>
    <name evidence="2" type="ORF">EB796_013223</name>
</gene>
<name>A0A7J7JR86_BUGNE</name>
<protein>
    <submittedName>
        <fullName evidence="2">CFAP46</fullName>
    </submittedName>
</protein>
<dbReference type="OrthoDB" id="68437at2759"/>
<evidence type="ECO:0000256" key="1">
    <source>
        <dbReference type="SAM" id="MobiDB-lite"/>
    </source>
</evidence>
<feature type="region of interest" description="Disordered" evidence="1">
    <location>
        <begin position="65"/>
        <end position="94"/>
    </location>
</feature>
<dbReference type="PANTHER" id="PTHR15977:SF15">
    <property type="entry name" value="CILIA- AND FLAGELLA-ASSOCIATED PROTEIN 46"/>
    <property type="match status" value="1"/>
</dbReference>
<feature type="compositionally biased region" description="Basic and acidic residues" evidence="1">
    <location>
        <begin position="1304"/>
        <end position="1320"/>
    </location>
</feature>
<feature type="region of interest" description="Disordered" evidence="1">
    <location>
        <begin position="1304"/>
        <end position="1345"/>
    </location>
</feature>
<evidence type="ECO:0000313" key="2">
    <source>
        <dbReference type="EMBL" id="KAF6028465.1"/>
    </source>
</evidence>
<sequence length="1369" mass="154478">MKQLEYLSRISVMAASIAGQGHSDYTNYCFTAYGYIHRMWQLLLSTVGPAIKEIAKQAAAAAESGKSAKKGKGKEKEAAAPTKERPKRKGPVDHLPQSVEEWSAYDAPEEVVGASGNALLRRAAVNDSTITKPSLLLYLLDKLVTMLRSCGYNHLCLPVLAFEDLLTRSLAKSHAYNILIHLQSIEVCLELNLLDGVKFHEKLVNQIVPVEVDLASSYISMAVFKEKQYQVEQEEKRIQDSLKEFLDAEKVANDGTLPAQLATPKKEEESNSTPHLGQKLSSVNLRQIWTNTARVLIRLGLNQAARQYLYAAHTSAKEFDESTLQGEILYLLAQLAYKESQYAQAIKMILESHSLIGSADETYWYETCSLISDCQREDTSLRMHMQKASNTCVDSLNMLKEAFQKRPVEISTNGYIMGILAKTRVLMHMEHFKVILKPRYLKAITNSLDKWKEAGDKLLEYQCHREAVEVYRDVSLTWSKIATQAHDDASMKHELLIKAYNIIREACEVSGELNFAAMSSMLACDLPKVSLPVQREYVDTQLTLAGILLQILECHVDEEKAAHDHEKTKGHVQKVVEEAIRQTPVFNESEMSWRNLTMSVAQMILSVITGCFHLCSGIPLLKTEALYCGGKCLRLLSLHTNMDSPNRWTVNAEMVAQLLKTLMASAEETEDSPEDSKEEADQLDTESKDYQRIATEMAQVNENESEALAQLAQATELLGQGLQLSLSYSLVEKAKLLSYELVEVFAQFDTGSSSQYLALYQSCCASSDLKALLDATYKDPMASRKAALVRLHDQMMEKSITTNLVAGQLFTDVCNILQEGQAWQKLSILQNHLELVKELPANWQIVVLQHSPCRHYLYGAVLDRPESVAKKTDKSKPTGPIPFSKAKIQRVKVDPSQLDDIIEAMRDHRFEVMTTLLKQEYQRTIVKQQERMLESIGEVAQPLDDLNEEEDESELQGQFDKILTDLEEYMKPLTDLLDIDIRPPTASSYAEGKKEKAGAVEVADTVVLLADCQLLELPLEALTMFESHNISSMTRDLSLQMIYHRHHQEQLTRQFILPQHCSEELKAAQQARNAIPSRIPGARDAAKKQAKYIPLDRPIPTGYLPVDTNNVKFMVDPHGDLVEDDDDSPMKIFDSLYNKYNQQFTTRWIGITHLDHEPSVCEWETYLTDSSSFFFYGFEHLLSYLSPDKLVSLDIPECMMCLLYDSCQTGKSFTRRSINNVLKQQSQLSLETPLCTALMLSLAGVKCVVANQWHCTLPENSVNVKHTFHDLLERGRTTGVSGRLLCNPAMRQAIADAEREELEREQREKELKTTADKPEEVAEPVDDESASVAADVELPEEKEEPEVMKKRQWYNMVTYGLPNLIVTQL</sequence>
<dbReference type="EMBL" id="VXIV02001947">
    <property type="protein sequence ID" value="KAF6028465.1"/>
    <property type="molecule type" value="Genomic_DNA"/>
</dbReference>
<dbReference type="GO" id="GO:0035082">
    <property type="term" value="P:axoneme assembly"/>
    <property type="evidence" value="ECO:0007669"/>
    <property type="project" value="InterPro"/>
</dbReference>
<dbReference type="GO" id="GO:0060294">
    <property type="term" value="P:cilium movement involved in cell motility"/>
    <property type="evidence" value="ECO:0007669"/>
    <property type="project" value="InterPro"/>
</dbReference>